<organism evidence="2 3">
    <name type="scientific">Candidatus Nitrosocosmicus arcticus</name>
    <dbReference type="NCBI Taxonomy" id="2035267"/>
    <lineage>
        <taxon>Archaea</taxon>
        <taxon>Nitrososphaerota</taxon>
        <taxon>Nitrososphaeria</taxon>
        <taxon>Nitrososphaerales</taxon>
        <taxon>Nitrososphaeraceae</taxon>
        <taxon>Candidatus Nitrosocosmicus</taxon>
    </lineage>
</organism>
<evidence type="ECO:0000256" key="1">
    <source>
        <dbReference type="SAM" id="MobiDB-lite"/>
    </source>
</evidence>
<reference evidence="2 3" key="1">
    <citation type="journal article" date="2019" name="Front. Microbiol.">
        <title>Ammonia Oxidation by the Arctic Terrestrial Thaumarchaeote Candidatus Nitrosocosmicus arcticus Is Stimulated by Increasing Temperatures.</title>
        <authorList>
            <person name="Alves R.J.E."/>
            <person name="Kerou M."/>
            <person name="Zappe A."/>
            <person name="Bittner R."/>
            <person name="Abby S.S."/>
            <person name="Schmidt H.A."/>
            <person name="Pfeifer K."/>
            <person name="Schleper C."/>
        </authorList>
    </citation>
    <scope>NUCLEOTIDE SEQUENCE [LARGE SCALE GENOMIC DNA]</scope>
    <source>
        <strain evidence="2 3">Kfb</strain>
    </source>
</reference>
<proteinExistence type="predicted"/>
<name>A0A557SYH9_9ARCH</name>
<dbReference type="AlphaFoldDB" id="A0A557SYH9"/>
<protein>
    <submittedName>
        <fullName evidence="2">Uncharacterized protein</fullName>
    </submittedName>
</protein>
<keyword evidence="3" id="KW-1185">Reference proteome</keyword>
<evidence type="ECO:0000313" key="2">
    <source>
        <dbReference type="EMBL" id="TVP41660.1"/>
    </source>
</evidence>
<gene>
    <name evidence="2" type="ORF">NARC_10066</name>
</gene>
<accession>A0A557SYH9</accession>
<comment type="caution">
    <text evidence="2">The sequence shown here is derived from an EMBL/GenBank/DDBJ whole genome shotgun (WGS) entry which is preliminary data.</text>
</comment>
<evidence type="ECO:0000313" key="3">
    <source>
        <dbReference type="Proteomes" id="UP000315289"/>
    </source>
</evidence>
<dbReference type="EMBL" id="VOAH01000001">
    <property type="protein sequence ID" value="TVP41660.1"/>
    <property type="molecule type" value="Genomic_DNA"/>
</dbReference>
<feature type="region of interest" description="Disordered" evidence="1">
    <location>
        <begin position="1"/>
        <end position="23"/>
    </location>
</feature>
<dbReference type="Proteomes" id="UP000315289">
    <property type="component" value="Unassembled WGS sequence"/>
</dbReference>
<sequence>MKLDDHVHSLGEKPYRKDNAIHQGQDRKFRRLLSLQVEEL</sequence>